<dbReference type="Proteomes" id="UP000612585">
    <property type="component" value="Unassembled WGS sequence"/>
</dbReference>
<feature type="domain" description="PRC-barrel" evidence="1">
    <location>
        <begin position="13"/>
        <end position="74"/>
    </location>
</feature>
<name>A0A8J3Z377_9ACTN</name>
<dbReference type="AlphaFoldDB" id="A0A8J3Z377"/>
<evidence type="ECO:0000313" key="3">
    <source>
        <dbReference type="Proteomes" id="UP000612585"/>
    </source>
</evidence>
<evidence type="ECO:0000259" key="1">
    <source>
        <dbReference type="Pfam" id="PF05239"/>
    </source>
</evidence>
<dbReference type="SUPFAM" id="SSF50346">
    <property type="entry name" value="PRC-barrel domain"/>
    <property type="match status" value="1"/>
</dbReference>
<comment type="caution">
    <text evidence="2">The sequence shown here is derived from an EMBL/GenBank/DDBJ whole genome shotgun (WGS) entry which is preliminary data.</text>
</comment>
<sequence length="104" mass="11616">MNREPAPASTVDLRASALLGRRVRTTDGRDLGRIADIETDVGPNGRPRVTALVVTARPWGRLLGYERDEVVGPWILEHLARRILRRNTHRVPWADAVIDESDTG</sequence>
<dbReference type="InterPro" id="IPR027275">
    <property type="entry name" value="PRC-brl_dom"/>
</dbReference>
<keyword evidence="3" id="KW-1185">Reference proteome</keyword>
<protein>
    <recommendedName>
        <fullName evidence="1">PRC-barrel domain-containing protein</fullName>
    </recommendedName>
</protein>
<proteinExistence type="predicted"/>
<organism evidence="2 3">
    <name type="scientific">Virgisporangium aurantiacum</name>
    <dbReference type="NCBI Taxonomy" id="175570"/>
    <lineage>
        <taxon>Bacteria</taxon>
        <taxon>Bacillati</taxon>
        <taxon>Actinomycetota</taxon>
        <taxon>Actinomycetes</taxon>
        <taxon>Micromonosporales</taxon>
        <taxon>Micromonosporaceae</taxon>
        <taxon>Virgisporangium</taxon>
    </lineage>
</organism>
<accession>A0A8J3Z377</accession>
<dbReference type="EMBL" id="BOPG01000012">
    <property type="protein sequence ID" value="GIJ54456.1"/>
    <property type="molecule type" value="Genomic_DNA"/>
</dbReference>
<dbReference type="InterPro" id="IPR011033">
    <property type="entry name" value="PRC_barrel-like_sf"/>
</dbReference>
<evidence type="ECO:0000313" key="2">
    <source>
        <dbReference type="EMBL" id="GIJ54456.1"/>
    </source>
</evidence>
<reference evidence="2" key="1">
    <citation type="submission" date="2021-01" db="EMBL/GenBank/DDBJ databases">
        <title>Whole genome shotgun sequence of Virgisporangium aurantiacum NBRC 16421.</title>
        <authorList>
            <person name="Komaki H."/>
            <person name="Tamura T."/>
        </authorList>
    </citation>
    <scope>NUCLEOTIDE SEQUENCE</scope>
    <source>
        <strain evidence="2">NBRC 16421</strain>
    </source>
</reference>
<gene>
    <name evidence="2" type="ORF">Vau01_019720</name>
</gene>
<dbReference type="RefSeq" id="WP_203989514.1">
    <property type="nucleotide sequence ID" value="NZ_BOPG01000012.1"/>
</dbReference>
<dbReference type="Gene3D" id="2.30.30.240">
    <property type="entry name" value="PRC-barrel domain"/>
    <property type="match status" value="1"/>
</dbReference>
<dbReference type="Pfam" id="PF05239">
    <property type="entry name" value="PRC"/>
    <property type="match status" value="1"/>
</dbReference>